<name>A0A9D1KQ89_9FIRM</name>
<keyword evidence="2" id="KW-0648">Protein biosynthesis</keyword>
<dbReference type="AlphaFoldDB" id="A0A9D1KQ89"/>
<dbReference type="GO" id="GO:0003743">
    <property type="term" value="F:translation initiation factor activity"/>
    <property type="evidence" value="ECO:0007669"/>
    <property type="project" value="UniProtKB-KW"/>
</dbReference>
<reference evidence="2" key="1">
    <citation type="submission" date="2020-10" db="EMBL/GenBank/DDBJ databases">
        <authorList>
            <person name="Gilroy R."/>
        </authorList>
    </citation>
    <scope>NUCLEOTIDE SEQUENCE</scope>
    <source>
        <strain evidence="2">ChiBcec7-5410</strain>
    </source>
</reference>
<organism evidence="2 3">
    <name type="scientific">Candidatus Faecivivens stercoripullorum</name>
    <dbReference type="NCBI Taxonomy" id="2840805"/>
    <lineage>
        <taxon>Bacteria</taxon>
        <taxon>Bacillati</taxon>
        <taxon>Bacillota</taxon>
        <taxon>Clostridia</taxon>
        <taxon>Eubacteriales</taxon>
        <taxon>Oscillospiraceae</taxon>
        <taxon>Oscillospiraceae incertae sedis</taxon>
        <taxon>Candidatus Faecivivens</taxon>
    </lineage>
</organism>
<evidence type="ECO:0000313" key="3">
    <source>
        <dbReference type="Proteomes" id="UP000824160"/>
    </source>
</evidence>
<dbReference type="InterPro" id="IPR041599">
    <property type="entry name" value="Gp138_N"/>
</dbReference>
<feature type="domain" description="Phage protein Gp138 N-terminal" evidence="1">
    <location>
        <begin position="24"/>
        <end position="120"/>
    </location>
</feature>
<dbReference type="InterPro" id="IPR044033">
    <property type="entry name" value="GpV-like_apex"/>
</dbReference>
<dbReference type="Pfam" id="PF18352">
    <property type="entry name" value="Gp138_N"/>
    <property type="match status" value="1"/>
</dbReference>
<protein>
    <submittedName>
        <fullName evidence="2">Translation initiation factor IF-2</fullName>
    </submittedName>
</protein>
<keyword evidence="2" id="KW-0396">Initiation factor</keyword>
<dbReference type="Pfam" id="PF18946">
    <property type="entry name" value="Apex"/>
    <property type="match status" value="1"/>
</dbReference>
<comment type="caution">
    <text evidence="2">The sequence shown here is derived from an EMBL/GenBank/DDBJ whole genome shotgun (WGS) entry which is preliminary data.</text>
</comment>
<dbReference type="Gene3D" id="2.40.50.230">
    <property type="entry name" value="Gp5 N-terminal domain"/>
    <property type="match status" value="1"/>
</dbReference>
<reference evidence="2" key="2">
    <citation type="journal article" date="2021" name="PeerJ">
        <title>Extensive microbial diversity within the chicken gut microbiome revealed by metagenomics and culture.</title>
        <authorList>
            <person name="Gilroy R."/>
            <person name="Ravi A."/>
            <person name="Getino M."/>
            <person name="Pursley I."/>
            <person name="Horton D.L."/>
            <person name="Alikhan N.F."/>
            <person name="Baker D."/>
            <person name="Gharbi K."/>
            <person name="Hall N."/>
            <person name="Watson M."/>
            <person name="Adriaenssens E.M."/>
            <person name="Foster-Nyarko E."/>
            <person name="Jarju S."/>
            <person name="Secka A."/>
            <person name="Antonio M."/>
            <person name="Oren A."/>
            <person name="Chaudhuri R.R."/>
            <person name="La Ragione R."/>
            <person name="Hildebrand F."/>
            <person name="Pallen M.J."/>
        </authorList>
    </citation>
    <scope>NUCLEOTIDE SEQUENCE</scope>
    <source>
        <strain evidence="2">ChiBcec7-5410</strain>
    </source>
</reference>
<accession>A0A9D1KQ89</accession>
<dbReference type="InterPro" id="IPR037026">
    <property type="entry name" value="Vgr_OB-fold_dom_sf"/>
</dbReference>
<dbReference type="Proteomes" id="UP000824160">
    <property type="component" value="Unassembled WGS sequence"/>
</dbReference>
<evidence type="ECO:0000313" key="2">
    <source>
        <dbReference type="EMBL" id="HIT93763.1"/>
    </source>
</evidence>
<dbReference type="EMBL" id="DVLW01000030">
    <property type="protein sequence ID" value="HIT93763.1"/>
    <property type="molecule type" value="Genomic_DNA"/>
</dbReference>
<sequence>MIPELVDALTNNGKKMLSGVHTAVPGKIVSFDAEKGLAVVLPEMALKKKDGSKLSYPQITGVPVVFPQSAGQQAAVVFPVKEGDGCLLVFAEKSIEPWLSGGESDTELDFDLSNAIAIPGLFNLSSEYIKEACQKDAVVIARQNRKITITSEKIIIDGDVQVNGKMTLTGDVIALGISLAHHTHSGVEPGSGSTGQPKQ</sequence>
<gene>
    <name evidence="2" type="ORF">IAC43_01105</name>
</gene>
<proteinExistence type="predicted"/>
<evidence type="ECO:0000259" key="1">
    <source>
        <dbReference type="Pfam" id="PF18352"/>
    </source>
</evidence>